<name>A0ABX2PVZ3_9RHOB</name>
<keyword evidence="3" id="KW-1185">Reference proteome</keyword>
<dbReference type="PROSITE" id="PS51664">
    <property type="entry name" value="YCAO"/>
    <property type="match status" value="1"/>
</dbReference>
<reference evidence="2 3" key="1">
    <citation type="submission" date="2020-06" db="EMBL/GenBank/DDBJ databases">
        <authorList>
            <person name="Cao W.R."/>
        </authorList>
    </citation>
    <scope>NUCLEOTIDE SEQUENCE [LARGE SCALE GENOMIC DNA]</scope>
    <source>
        <strain evidence="2 3">B1Z28</strain>
    </source>
</reference>
<evidence type="ECO:0000259" key="1">
    <source>
        <dbReference type="PROSITE" id="PS51664"/>
    </source>
</evidence>
<proteinExistence type="predicted"/>
<dbReference type="RefSeq" id="WP_176867393.1">
    <property type="nucleotide sequence ID" value="NZ_JABXWT010000023.1"/>
</dbReference>
<dbReference type="Proteomes" id="UP000630805">
    <property type="component" value="Unassembled WGS sequence"/>
</dbReference>
<dbReference type="InterPro" id="IPR003776">
    <property type="entry name" value="YcaO-like_dom"/>
</dbReference>
<dbReference type="EMBL" id="JABXWT010000023">
    <property type="protein sequence ID" value="NVO58350.1"/>
    <property type="molecule type" value="Genomic_DNA"/>
</dbReference>
<gene>
    <name evidence="2" type="ORF">HW561_21420</name>
</gene>
<dbReference type="PANTHER" id="PTHR37809">
    <property type="entry name" value="RIBOSOMAL PROTEIN S12 METHYLTHIOTRANSFERASE ACCESSORY FACTOR YCAO"/>
    <property type="match status" value="1"/>
</dbReference>
<feature type="domain" description="YcaO" evidence="1">
    <location>
        <begin position="80"/>
        <end position="409"/>
    </location>
</feature>
<dbReference type="Gene3D" id="3.30.160.660">
    <property type="match status" value="1"/>
</dbReference>
<evidence type="ECO:0000313" key="3">
    <source>
        <dbReference type="Proteomes" id="UP000630805"/>
    </source>
</evidence>
<dbReference type="Pfam" id="PF02624">
    <property type="entry name" value="YcaO"/>
    <property type="match status" value="1"/>
</dbReference>
<accession>A0ABX2PVZ3</accession>
<comment type="caution">
    <text evidence="2">The sequence shown here is derived from an EMBL/GenBank/DDBJ whole genome shotgun (WGS) entry which is preliminary data.</text>
</comment>
<sequence length="409" mass="44448">MNTSTHDLSGLQFAAGLSKQSSQMGHLRKYSAEETWTRIQPDLKSCGVTRVAPITQLDVLGVPSWVAVRPGGKVLQVSNGKGLSDTAARVSAAMEACELHRAENPLPSQIWQASGQSLPNERSGGANRILRPHELPGMLPRYYEDGFVAEWTLGVNLSDSQPCFAPSSAIYFLRRPGYYETSSNGLASGNSLAEAYLHGLYEVIERDAMCAVRQNGKLLLRQRAQIIDPDSVNDPAARLILDRCHETGSEMRLFALPGAVNLPVIWAVLLDQGSGSARSSCNVGWGCHAQPQIALHRAITEAAQSRLGMIHGARDDILRKPVHAVEGPAASPVFAFFRNLKSDTSWSTISEAPYLDPGQGPDIAIRRIVDALEKNGRGPVFGFDLSDPTHNFFAARILAPKLKFDKALF</sequence>
<evidence type="ECO:0000313" key="2">
    <source>
        <dbReference type="EMBL" id="NVO58350.1"/>
    </source>
</evidence>
<dbReference type="NCBIfam" id="TIGR00702">
    <property type="entry name" value="YcaO-type kinase domain"/>
    <property type="match status" value="1"/>
</dbReference>
<organism evidence="2 3">
    <name type="scientific">Ruegeria haliotis</name>
    <dbReference type="NCBI Taxonomy" id="2747601"/>
    <lineage>
        <taxon>Bacteria</taxon>
        <taxon>Pseudomonadati</taxon>
        <taxon>Pseudomonadota</taxon>
        <taxon>Alphaproteobacteria</taxon>
        <taxon>Rhodobacterales</taxon>
        <taxon>Roseobacteraceae</taxon>
        <taxon>Ruegeria</taxon>
    </lineage>
</organism>
<dbReference type="PANTHER" id="PTHR37809:SF1">
    <property type="entry name" value="RIBOSOMAL PROTEIN S12 METHYLTHIOTRANSFERASE ACCESSORY FACTOR YCAO"/>
    <property type="match status" value="1"/>
</dbReference>
<protein>
    <submittedName>
        <fullName evidence="2">YcaO-like family protein</fullName>
    </submittedName>
</protein>